<dbReference type="PIRSF" id="PIRSF006221">
    <property type="entry name" value="Ketosamine-3-kinase"/>
    <property type="match status" value="1"/>
</dbReference>
<sequence length="295" mass="31192">MARLAGIAAHVAALLGTQVHSTSPLAGGDICLATRVRLTGGRSVFVKSKAGAPEGFFATEARGLEWLAEAGEGAVRTPKVLAHDAECLVLEWIETAKPSRDAAERFGRALAATHRSGADGFGASADGFTGTLALPNEPAETWPEFFAARRIEPFLRSAFNRGALEGGDAKAIVQVMDQLAELAGPPEKPARLHGDLWSGNIVWATDGQPRLVDPAAYGGHREQDLAMLTLFGAPQLDRIVSAYDDAFPLADGWRDRLPIYQLHPLLVHATIFGGGYGARAGAAAREIVSAPRARS</sequence>
<dbReference type="RefSeq" id="WP_205115528.1">
    <property type="nucleotide sequence ID" value="NZ_JAFBCM010000001.1"/>
</dbReference>
<dbReference type="Gene3D" id="1.10.510.10">
    <property type="entry name" value="Transferase(Phosphotransferase) domain 1"/>
    <property type="match status" value="1"/>
</dbReference>
<comment type="similarity">
    <text evidence="1">Belongs to the fructosamine kinase family.</text>
</comment>
<evidence type="ECO:0000313" key="3">
    <source>
        <dbReference type="Proteomes" id="UP001595699"/>
    </source>
</evidence>
<proteinExistence type="inferred from homology"/>
<dbReference type="InterPro" id="IPR016477">
    <property type="entry name" value="Fructo-/Ketosamine-3-kinase"/>
</dbReference>
<keyword evidence="1 2" id="KW-0418">Kinase</keyword>
<evidence type="ECO:0000256" key="1">
    <source>
        <dbReference type="PIRNR" id="PIRNR006221"/>
    </source>
</evidence>
<dbReference type="PANTHER" id="PTHR12149">
    <property type="entry name" value="FRUCTOSAMINE 3 KINASE-RELATED PROTEIN"/>
    <property type="match status" value="1"/>
</dbReference>
<keyword evidence="3" id="KW-1185">Reference proteome</keyword>
<accession>A0ABV7YGR3</accession>
<dbReference type="Pfam" id="PF03881">
    <property type="entry name" value="Fructosamin_kin"/>
    <property type="match status" value="1"/>
</dbReference>
<name>A0ABV7YGR3_9ACTN</name>
<evidence type="ECO:0000313" key="2">
    <source>
        <dbReference type="EMBL" id="MFC3763499.1"/>
    </source>
</evidence>
<keyword evidence="1" id="KW-0808">Transferase</keyword>
<reference evidence="3" key="1">
    <citation type="journal article" date="2019" name="Int. J. Syst. Evol. Microbiol.">
        <title>The Global Catalogue of Microorganisms (GCM) 10K type strain sequencing project: providing services to taxonomists for standard genome sequencing and annotation.</title>
        <authorList>
            <consortium name="The Broad Institute Genomics Platform"/>
            <consortium name="The Broad Institute Genome Sequencing Center for Infectious Disease"/>
            <person name="Wu L."/>
            <person name="Ma J."/>
        </authorList>
    </citation>
    <scope>NUCLEOTIDE SEQUENCE [LARGE SCALE GENOMIC DNA]</scope>
    <source>
        <strain evidence="3">CGMCC 4.7241</strain>
    </source>
</reference>
<dbReference type="SUPFAM" id="SSF56112">
    <property type="entry name" value="Protein kinase-like (PK-like)"/>
    <property type="match status" value="1"/>
</dbReference>
<dbReference type="Gene3D" id="1.20.1270.240">
    <property type="match status" value="1"/>
</dbReference>
<dbReference type="Gene3D" id="3.30.200.20">
    <property type="entry name" value="Phosphorylase Kinase, domain 1"/>
    <property type="match status" value="1"/>
</dbReference>
<protein>
    <submittedName>
        <fullName evidence="2">Fructosamine kinase family protein</fullName>
    </submittedName>
</protein>
<dbReference type="Proteomes" id="UP001595699">
    <property type="component" value="Unassembled WGS sequence"/>
</dbReference>
<comment type="caution">
    <text evidence="2">The sequence shown here is derived from an EMBL/GenBank/DDBJ whole genome shotgun (WGS) entry which is preliminary data.</text>
</comment>
<dbReference type="EMBL" id="JBHRZH010000019">
    <property type="protein sequence ID" value="MFC3763499.1"/>
    <property type="molecule type" value="Genomic_DNA"/>
</dbReference>
<organism evidence="2 3">
    <name type="scientific">Tenggerimyces flavus</name>
    <dbReference type="NCBI Taxonomy" id="1708749"/>
    <lineage>
        <taxon>Bacteria</taxon>
        <taxon>Bacillati</taxon>
        <taxon>Actinomycetota</taxon>
        <taxon>Actinomycetes</taxon>
        <taxon>Propionibacteriales</taxon>
        <taxon>Nocardioidaceae</taxon>
        <taxon>Tenggerimyces</taxon>
    </lineage>
</organism>
<dbReference type="GO" id="GO:0016301">
    <property type="term" value="F:kinase activity"/>
    <property type="evidence" value="ECO:0007669"/>
    <property type="project" value="UniProtKB-KW"/>
</dbReference>
<dbReference type="PANTHER" id="PTHR12149:SF8">
    <property type="entry name" value="PROTEIN-RIBULOSAMINE 3-KINASE"/>
    <property type="match status" value="1"/>
</dbReference>
<dbReference type="InterPro" id="IPR011009">
    <property type="entry name" value="Kinase-like_dom_sf"/>
</dbReference>
<gene>
    <name evidence="2" type="ORF">ACFOUW_21855</name>
</gene>